<protein>
    <submittedName>
        <fullName evidence="2">(pine wood nematode) hypothetical protein</fullName>
    </submittedName>
</protein>
<evidence type="ECO:0000313" key="4">
    <source>
        <dbReference type="Proteomes" id="UP000659654"/>
    </source>
</evidence>
<feature type="region of interest" description="Disordered" evidence="1">
    <location>
        <begin position="175"/>
        <end position="228"/>
    </location>
</feature>
<dbReference type="SMR" id="A0A1I7S895"/>
<evidence type="ECO:0000313" key="2">
    <source>
        <dbReference type="EMBL" id="CAD5208144.1"/>
    </source>
</evidence>
<organism evidence="3 5">
    <name type="scientific">Bursaphelenchus xylophilus</name>
    <name type="common">Pinewood nematode worm</name>
    <name type="synonym">Aphelenchoides xylophilus</name>
    <dbReference type="NCBI Taxonomy" id="6326"/>
    <lineage>
        <taxon>Eukaryota</taxon>
        <taxon>Metazoa</taxon>
        <taxon>Ecdysozoa</taxon>
        <taxon>Nematoda</taxon>
        <taxon>Chromadorea</taxon>
        <taxon>Rhabditida</taxon>
        <taxon>Tylenchina</taxon>
        <taxon>Tylenchomorpha</taxon>
        <taxon>Aphelenchoidea</taxon>
        <taxon>Aphelenchoididae</taxon>
        <taxon>Bursaphelenchus</taxon>
    </lineage>
</organism>
<dbReference type="EMBL" id="CAJFDI010000001">
    <property type="protein sequence ID" value="CAD5208144.1"/>
    <property type="molecule type" value="Genomic_DNA"/>
</dbReference>
<dbReference type="Proteomes" id="UP000659654">
    <property type="component" value="Unassembled WGS sequence"/>
</dbReference>
<feature type="compositionally biased region" description="Low complexity" evidence="1">
    <location>
        <begin position="188"/>
        <end position="198"/>
    </location>
</feature>
<dbReference type="EMBL" id="CAJFCV020000001">
    <property type="protein sequence ID" value="CAG9080397.1"/>
    <property type="molecule type" value="Genomic_DNA"/>
</dbReference>
<feature type="compositionally biased region" description="Basic and acidic residues" evidence="1">
    <location>
        <begin position="175"/>
        <end position="187"/>
    </location>
</feature>
<reference evidence="5" key="1">
    <citation type="submission" date="2016-11" db="UniProtKB">
        <authorList>
            <consortium name="WormBaseParasite"/>
        </authorList>
    </citation>
    <scope>IDENTIFICATION</scope>
</reference>
<evidence type="ECO:0000256" key="1">
    <source>
        <dbReference type="SAM" id="MobiDB-lite"/>
    </source>
</evidence>
<dbReference type="AlphaFoldDB" id="A0A1I7S895"/>
<proteinExistence type="predicted"/>
<feature type="compositionally biased region" description="Low complexity" evidence="1">
    <location>
        <begin position="207"/>
        <end position="228"/>
    </location>
</feature>
<dbReference type="Proteomes" id="UP000095284">
    <property type="component" value="Unplaced"/>
</dbReference>
<sequence>MVDSSAATNGKDQSFHSWVKEVVEDHVPINYLPNFDLDVEPTQESDYAAIFETMLADPELDWAVIYDYVRLKRYCEVLEADLQSGRVSVFPAFEVDIRNSIKQHYYLNSGPTDNHFIISLREKYKKSYADYQKRFENNVKMVENRISEMAEKRQAKYSSLIAGVNAMGLENTEEMETKTAESADKTTSESSSSTESSSLGTCEGRSPDSMLSSPFSSTNTSYSEELGD</sequence>
<accession>A0A1I7S895</accession>
<dbReference type="WBParaSite" id="BXY_0923800.1">
    <property type="protein sequence ID" value="BXY_0923800.1"/>
    <property type="gene ID" value="BXY_0923800"/>
</dbReference>
<evidence type="ECO:0000313" key="3">
    <source>
        <dbReference type="Proteomes" id="UP000095284"/>
    </source>
</evidence>
<reference evidence="2" key="2">
    <citation type="submission" date="2020-09" db="EMBL/GenBank/DDBJ databases">
        <authorList>
            <person name="Kikuchi T."/>
        </authorList>
    </citation>
    <scope>NUCLEOTIDE SEQUENCE</scope>
    <source>
        <strain evidence="2">Ka4C1</strain>
    </source>
</reference>
<gene>
    <name evidence="2" type="ORF">BXYJ_LOCUS380</name>
</gene>
<dbReference type="Proteomes" id="UP000582659">
    <property type="component" value="Unassembled WGS sequence"/>
</dbReference>
<evidence type="ECO:0000313" key="5">
    <source>
        <dbReference type="WBParaSite" id="BXY_0923800.1"/>
    </source>
</evidence>
<keyword evidence="4" id="KW-1185">Reference proteome</keyword>
<dbReference type="OrthoDB" id="10565546at2759"/>
<name>A0A1I7S895_BURXY</name>